<evidence type="ECO:0000313" key="2">
    <source>
        <dbReference type="EMBL" id="ACY19401.1"/>
    </source>
</evidence>
<sequence length="263" mass="30604">MAINNAGVTLDENSLLWRYLGDRRFIMSICRAVTLQMLHPSIAAATHEFSLVKRRVFVHKQRTAPCIVRSAYDADFDEVRMIRYSHDEFHGHRPDGRRYHALNPDVFFFEHATYVDALFMCVDVFFGGLTEPMREQLYAETCEWYRRFGISSRVMPTTVVEFDEYFAHALATELDPDPGLAWYRDQLLRPDYWLFKKLPTAAVRAIQHPVAAEHLGISVSEDDRRSLHRYAARLSALDTVVPTRNIWPNEVRDRVIAARRSAR</sequence>
<accession>D0LA72</accession>
<dbReference type="Proteomes" id="UP000001219">
    <property type="component" value="Chromosome"/>
</dbReference>
<name>D0LA72_GORB4</name>
<dbReference type="EMBL" id="CP001802">
    <property type="protein sequence ID" value="ACY19401.1"/>
    <property type="molecule type" value="Genomic_DNA"/>
</dbReference>
<dbReference type="Pfam" id="PF09995">
    <property type="entry name" value="MPAB_Lcp_cat"/>
    <property type="match status" value="1"/>
</dbReference>
<reference evidence="3" key="1">
    <citation type="submission" date="2009-10" db="EMBL/GenBank/DDBJ databases">
        <title>The complete chromosome of Gordonia bronchialis DSM 43247.</title>
        <authorList>
            <consortium name="US DOE Joint Genome Institute (JGI-PGF)"/>
            <person name="Lucas S."/>
            <person name="Copeland A."/>
            <person name="Lapidus A."/>
            <person name="Glavina del Rio T."/>
            <person name="Dalin E."/>
            <person name="Tice H."/>
            <person name="Bruce D."/>
            <person name="Goodwin L."/>
            <person name="Pitluck S."/>
            <person name="Kyrpides N."/>
            <person name="Mavromatis K."/>
            <person name="Ivanova N."/>
            <person name="Ovchinnikova G."/>
            <person name="Saunders E."/>
            <person name="Brettin T."/>
            <person name="Detter J.C."/>
            <person name="Han C."/>
            <person name="Larimer F."/>
            <person name="Land M."/>
            <person name="Hauser L."/>
            <person name="Markowitz V."/>
            <person name="Cheng J.-F."/>
            <person name="Hugenholtz P."/>
            <person name="Woyke T."/>
            <person name="Wu D."/>
            <person name="Jando M."/>
            <person name="Schneider S."/>
            <person name="Goeker M."/>
            <person name="Klenk H.-P."/>
            <person name="Eisen J.A."/>
        </authorList>
    </citation>
    <scope>NUCLEOTIDE SEQUENCE [LARGE SCALE GENOMIC DNA]</scope>
    <source>
        <strain evidence="3">ATCC 25592 / DSM 43247 / BCRC 13721 / JCM 3198 / KCTC 3076 / NBRC 16047 / NCTC 10667</strain>
    </source>
</reference>
<dbReference type="PANTHER" id="PTHR36151">
    <property type="entry name" value="BLR2777 PROTEIN"/>
    <property type="match status" value="1"/>
</dbReference>
<keyword evidence="3" id="KW-1185">Reference proteome</keyword>
<protein>
    <recommendedName>
        <fullName evidence="1">ER-bound oxygenase mpaB/mpaB'/Rubber oxygenase catalytic domain-containing protein</fullName>
    </recommendedName>
</protein>
<evidence type="ECO:0000313" key="3">
    <source>
        <dbReference type="Proteomes" id="UP000001219"/>
    </source>
</evidence>
<organism evidence="2 3">
    <name type="scientific">Gordonia bronchialis (strain ATCC 25592 / DSM 43247 / BCRC 13721 / JCM 3198 / KCTC 3076 / NBRC 16047 / NCTC 10667)</name>
    <name type="common">Rhodococcus bronchialis</name>
    <dbReference type="NCBI Taxonomy" id="526226"/>
    <lineage>
        <taxon>Bacteria</taxon>
        <taxon>Bacillati</taxon>
        <taxon>Actinomycetota</taxon>
        <taxon>Actinomycetes</taxon>
        <taxon>Mycobacteriales</taxon>
        <taxon>Gordoniaceae</taxon>
        <taxon>Gordonia</taxon>
    </lineage>
</organism>
<feature type="domain" description="ER-bound oxygenase mpaB/mpaB'/Rubber oxygenase catalytic" evidence="1">
    <location>
        <begin position="17"/>
        <end position="234"/>
    </location>
</feature>
<proteinExistence type="predicted"/>
<dbReference type="InterPro" id="IPR018713">
    <property type="entry name" value="MPAB/Lcp_cat_dom"/>
</dbReference>
<dbReference type="HOGENOM" id="CLU_059206_2_1_11"/>
<dbReference type="GO" id="GO:0016491">
    <property type="term" value="F:oxidoreductase activity"/>
    <property type="evidence" value="ECO:0007669"/>
    <property type="project" value="InterPro"/>
</dbReference>
<gene>
    <name evidence="2" type="ordered locus">Gbro_0043</name>
</gene>
<dbReference type="PANTHER" id="PTHR36151:SF3">
    <property type="entry name" value="ER-BOUND OXYGENASE MPAB_MPAB'_RUBBER OXYGENASE CATALYTIC DOMAIN-CONTAINING PROTEIN"/>
    <property type="match status" value="1"/>
</dbReference>
<dbReference type="RefSeq" id="WP_012831993.1">
    <property type="nucleotide sequence ID" value="NC_013441.1"/>
</dbReference>
<dbReference type="KEGG" id="gbr:Gbro_0043"/>
<evidence type="ECO:0000259" key="1">
    <source>
        <dbReference type="Pfam" id="PF09995"/>
    </source>
</evidence>
<dbReference type="eggNOG" id="COG3662">
    <property type="taxonomic scope" value="Bacteria"/>
</dbReference>
<reference evidence="2 3" key="2">
    <citation type="journal article" date="2010" name="Stand. Genomic Sci.">
        <title>Complete genome sequence of Gordonia bronchialis type strain (3410).</title>
        <authorList>
            <person name="Ivanova N."/>
            <person name="Sikorski J."/>
            <person name="Jando M."/>
            <person name="Lapidus A."/>
            <person name="Nolan M."/>
            <person name="Lucas S."/>
            <person name="Del Rio T.G."/>
            <person name="Tice H."/>
            <person name="Copeland A."/>
            <person name="Cheng J.F."/>
            <person name="Chen F."/>
            <person name="Bruce D."/>
            <person name="Goodwin L."/>
            <person name="Pitluck S."/>
            <person name="Mavromatis K."/>
            <person name="Ovchinnikova G."/>
            <person name="Pati A."/>
            <person name="Chen A."/>
            <person name="Palaniappan K."/>
            <person name="Land M."/>
            <person name="Hauser L."/>
            <person name="Chang Y.J."/>
            <person name="Jeffries C.D."/>
            <person name="Chain P."/>
            <person name="Saunders E."/>
            <person name="Han C."/>
            <person name="Detter J.C."/>
            <person name="Brettin T."/>
            <person name="Rohde M."/>
            <person name="Goker M."/>
            <person name="Bristow J."/>
            <person name="Eisen J.A."/>
            <person name="Markowitz V."/>
            <person name="Hugenholtz P."/>
            <person name="Klenk H.P."/>
            <person name="Kyrpides N.C."/>
        </authorList>
    </citation>
    <scope>NUCLEOTIDE SEQUENCE [LARGE SCALE GENOMIC DNA]</scope>
    <source>
        <strain evidence="3">ATCC 25592 / DSM 43247 / BCRC 13721 / JCM 3198 / KCTC 3076 / NBRC 16047 / NCTC 10667</strain>
    </source>
</reference>
<dbReference type="STRING" id="526226.Gbro_0043"/>
<dbReference type="AlphaFoldDB" id="D0LA72"/>